<feature type="region of interest" description="Disordered" evidence="2">
    <location>
        <begin position="123"/>
        <end position="154"/>
    </location>
</feature>
<proteinExistence type="inferred from homology"/>
<evidence type="ECO:0000259" key="3">
    <source>
        <dbReference type="Pfam" id="PF07261"/>
    </source>
</evidence>
<dbReference type="SUPFAM" id="SSF158499">
    <property type="entry name" value="DnaD domain-like"/>
    <property type="match status" value="1"/>
</dbReference>
<dbReference type="Pfam" id="PF07261">
    <property type="entry name" value="DnaB_2"/>
    <property type="match status" value="1"/>
</dbReference>
<accession>A0A345C0V3</accession>
<dbReference type="EMBL" id="CP031092">
    <property type="protein sequence ID" value="AXF56834.1"/>
    <property type="molecule type" value="Genomic_DNA"/>
</dbReference>
<evidence type="ECO:0000256" key="1">
    <source>
        <dbReference type="ARBA" id="ARBA00093462"/>
    </source>
</evidence>
<dbReference type="InterPro" id="IPR053162">
    <property type="entry name" value="DnaD"/>
</dbReference>
<dbReference type="Proteomes" id="UP000252100">
    <property type="component" value="Chromosome"/>
</dbReference>
<protein>
    <submittedName>
        <fullName evidence="4">DnaD domain protein</fullName>
    </submittedName>
</protein>
<comment type="similarity">
    <text evidence="1">Belongs to the DnaB/DnaD family.</text>
</comment>
<feature type="compositionally biased region" description="Polar residues" evidence="2">
    <location>
        <begin position="123"/>
        <end position="136"/>
    </location>
</feature>
<feature type="domain" description="DnaB/C C-terminal" evidence="3">
    <location>
        <begin position="161"/>
        <end position="229"/>
    </location>
</feature>
<evidence type="ECO:0000256" key="2">
    <source>
        <dbReference type="SAM" id="MobiDB-lite"/>
    </source>
</evidence>
<dbReference type="AlphaFoldDB" id="A0A345C0V3"/>
<reference evidence="4 5" key="1">
    <citation type="journal article" date="2018" name="J. Microbiol.">
        <title>Salicibibacter kimchii gen. nov., sp. nov., a moderately halophilic and alkalitolerant bacterium in the family Bacillaceae, isolated from kimchi.</title>
        <authorList>
            <person name="Jang J.Y."/>
            <person name="Oh Y.J."/>
            <person name="Lim S.K."/>
            <person name="Park H.K."/>
            <person name="Lee C."/>
            <person name="Kim J.Y."/>
            <person name="Lee M.A."/>
            <person name="Choi H.J."/>
        </authorList>
    </citation>
    <scope>NUCLEOTIDE SEQUENCE [LARGE SCALE GENOMIC DNA]</scope>
    <source>
        <strain evidence="4 5">NKC1-1</strain>
    </source>
</reference>
<dbReference type="InterPro" id="IPR006343">
    <property type="entry name" value="DnaB/C_C"/>
</dbReference>
<keyword evidence="5" id="KW-1185">Reference proteome</keyword>
<gene>
    <name evidence="4" type="ORF">DT065_13015</name>
</gene>
<organism evidence="4 5">
    <name type="scientific">Salicibibacter kimchii</name>
    <dbReference type="NCBI Taxonomy" id="2099786"/>
    <lineage>
        <taxon>Bacteria</taxon>
        <taxon>Bacillati</taxon>
        <taxon>Bacillota</taxon>
        <taxon>Bacilli</taxon>
        <taxon>Bacillales</taxon>
        <taxon>Bacillaceae</taxon>
        <taxon>Salicibibacter</taxon>
    </lineage>
</organism>
<dbReference type="InterPro" id="IPR034829">
    <property type="entry name" value="DnaD-like_sf"/>
</dbReference>
<dbReference type="Gene3D" id="1.10.10.630">
    <property type="entry name" value="DnaD domain-like"/>
    <property type="match status" value="1"/>
</dbReference>
<evidence type="ECO:0000313" key="4">
    <source>
        <dbReference type="EMBL" id="AXF56834.1"/>
    </source>
</evidence>
<sequence length="260" mass="30050">MKAKLLFVTEVGDDMNYMKELNAFRDWLLMNDLPTSAIALWHTLMSINNMTGWKERFNAPNSTVERLTGLSKQGLVDARKVLINNNLIEYQKGKRNQAPVYKMISLVNSDDLSSYHTLDSNSDQTLDLTSDQNLTIPKQKRNGHEGEEDEEETRTADPYVVYQENFGVMRPMINESIREWCTFFSSEVVVAAIKRGIKQNARSFAYIESILRNWSQQGIKTIEDIKAHEKQTSQKSNTIPFPKHKDQRLEALQRMREKGE</sequence>
<evidence type="ECO:0000313" key="5">
    <source>
        <dbReference type="Proteomes" id="UP000252100"/>
    </source>
</evidence>
<dbReference type="KEGG" id="rue:DT065_13015"/>
<dbReference type="NCBIfam" id="TIGR01446">
    <property type="entry name" value="DnaD_dom"/>
    <property type="match status" value="1"/>
</dbReference>
<name>A0A345C0V3_9BACI</name>
<dbReference type="PANTHER" id="PTHR37293">
    <property type="entry name" value="PHAGE REPLICATION PROTEIN-RELATED"/>
    <property type="match status" value="1"/>
</dbReference>
<dbReference type="PANTHER" id="PTHR37293:SF5">
    <property type="entry name" value="DNA REPLICATION PROTEIN"/>
    <property type="match status" value="1"/>
</dbReference>